<evidence type="ECO:0000313" key="1">
    <source>
        <dbReference type="EMBL" id="KAJ8127654.1"/>
    </source>
</evidence>
<evidence type="ECO:0000313" key="2">
    <source>
        <dbReference type="Proteomes" id="UP001153332"/>
    </source>
</evidence>
<comment type="caution">
    <text evidence="1">The sequence shown here is derived from an EMBL/GenBank/DDBJ whole genome shotgun (WGS) entry which is preliminary data.</text>
</comment>
<organism evidence="1 2">
    <name type="scientific">Lasiodiplodia mahajangana</name>
    <dbReference type="NCBI Taxonomy" id="1108764"/>
    <lineage>
        <taxon>Eukaryota</taxon>
        <taxon>Fungi</taxon>
        <taxon>Dikarya</taxon>
        <taxon>Ascomycota</taxon>
        <taxon>Pezizomycotina</taxon>
        <taxon>Dothideomycetes</taxon>
        <taxon>Dothideomycetes incertae sedis</taxon>
        <taxon>Botryosphaeriales</taxon>
        <taxon>Botryosphaeriaceae</taxon>
        <taxon>Lasiodiplodia</taxon>
    </lineage>
</organism>
<proteinExistence type="predicted"/>
<accession>A0ACC2JJJ8</accession>
<dbReference type="Proteomes" id="UP001153332">
    <property type="component" value="Unassembled WGS sequence"/>
</dbReference>
<reference evidence="1" key="1">
    <citation type="submission" date="2022-12" db="EMBL/GenBank/DDBJ databases">
        <title>Genome Sequence of Lasiodiplodia mahajangana.</title>
        <authorList>
            <person name="Buettner E."/>
        </authorList>
    </citation>
    <scope>NUCLEOTIDE SEQUENCE</scope>
    <source>
        <strain evidence="1">VT137</strain>
    </source>
</reference>
<keyword evidence="2" id="KW-1185">Reference proteome</keyword>
<protein>
    <submittedName>
        <fullName evidence="1">Uncharacterized protein</fullName>
    </submittedName>
</protein>
<sequence length="439" mass="49062">MYTSVSLTVKSLLATLSSVICGYIVYQCLFSPLAVFPGPLAAKLSKGWRAYVTYRGQWHRDIAALHERYGPVVRIGPNELSVGDPEAFLHIYRVNKPYVKSACYSVIKGSRPFDLGGERSEKIHSAQRRLVARAYSMESTMRLEPQIDELIATLLKKFDDVAFSRQTIDLGYWLQLFAFDVIGAVSFSKPYGFVSSGSDSLGADKNFFARIARSFHSLAWTMHAEWIFKLHQNVIMPLVGNLLALNDRNGFFFDFAQKEVQTRKDHGGSDKDIVGQLFQVQKTKDELLFAFIGSNDLAIAYMMTSNVFAGSDTTAISLGAIFSNLMRHPRVLAKLRDELRGRRAAGESSPIATANEAESCPYLQAIIYESMRLFSPAAFLLDRDVPPEGMTICGHYVPGGTVVGTSSWVIHRATQIWGDDVEEFRPERWLHCEDPGILS</sequence>
<name>A0ACC2JJJ8_9PEZI</name>
<gene>
    <name evidence="1" type="ORF">O1611_g5983</name>
</gene>
<dbReference type="EMBL" id="JAPUUL010001347">
    <property type="protein sequence ID" value="KAJ8127654.1"/>
    <property type="molecule type" value="Genomic_DNA"/>
</dbReference>